<dbReference type="GO" id="GO:0033617">
    <property type="term" value="P:mitochondrial respiratory chain complex IV assembly"/>
    <property type="evidence" value="ECO:0007669"/>
    <property type="project" value="InterPro"/>
</dbReference>
<accession>A0AAE1BYN9</accession>
<comment type="caution">
    <text evidence="9">The sequence shown here is derived from an EMBL/GenBank/DDBJ whole genome shotgun (WGS) entry which is preliminary data.</text>
</comment>
<dbReference type="Proteomes" id="UP001274830">
    <property type="component" value="Unassembled WGS sequence"/>
</dbReference>
<evidence type="ECO:0000256" key="3">
    <source>
        <dbReference type="ARBA" id="ARBA00022692"/>
    </source>
</evidence>
<keyword evidence="6" id="KW-0496">Mitochondrion</keyword>
<keyword evidence="5" id="KW-1133">Transmembrane helix</keyword>
<name>A0AAE1BYN9_9PEZI</name>
<evidence type="ECO:0000313" key="9">
    <source>
        <dbReference type="EMBL" id="KAK3672900.1"/>
    </source>
</evidence>
<dbReference type="GO" id="GO:0005743">
    <property type="term" value="C:mitochondrial inner membrane"/>
    <property type="evidence" value="ECO:0007669"/>
    <property type="project" value="TreeGrafter"/>
</dbReference>
<protein>
    <submittedName>
        <fullName evidence="9">Uncharacterized protein</fullName>
    </submittedName>
</protein>
<keyword evidence="3" id="KW-0812">Transmembrane</keyword>
<evidence type="ECO:0000256" key="8">
    <source>
        <dbReference type="ARBA" id="ARBA00038077"/>
    </source>
</evidence>
<evidence type="ECO:0000256" key="4">
    <source>
        <dbReference type="ARBA" id="ARBA00022946"/>
    </source>
</evidence>
<dbReference type="EMBL" id="JAUTXT010000029">
    <property type="protein sequence ID" value="KAK3672900.1"/>
    <property type="molecule type" value="Genomic_DNA"/>
</dbReference>
<evidence type="ECO:0000256" key="5">
    <source>
        <dbReference type="ARBA" id="ARBA00022989"/>
    </source>
</evidence>
<sequence length="128" mass="15011">MGGPNLEVFKFGMYILFPIGIMYYFGTNLDSRFSTPDFWPKEGQTHTIPFEREDIKVELNRLKQRRLLNRAKRMELEQSGQLPEEITRNRDEVEARGAREILGEVKTVEPEKSQFAREGGKGWFGWLK</sequence>
<evidence type="ECO:0000256" key="2">
    <source>
        <dbReference type="ARBA" id="ARBA00004325"/>
    </source>
</evidence>
<dbReference type="AlphaFoldDB" id="A0AAE1BYN9"/>
<dbReference type="PANTHER" id="PTHR33968:SF1">
    <property type="entry name" value="PROTEIN PET100 HOMOLOG, MITOCHONDRIAL"/>
    <property type="match status" value="1"/>
</dbReference>
<reference evidence="9" key="1">
    <citation type="submission" date="2023-07" db="EMBL/GenBank/DDBJ databases">
        <title>Black Yeasts Isolated from many extreme environments.</title>
        <authorList>
            <person name="Coleine C."/>
            <person name="Stajich J.E."/>
            <person name="Selbmann L."/>
        </authorList>
    </citation>
    <scope>NUCLEOTIDE SEQUENCE</scope>
    <source>
        <strain evidence="9">CCFEE 5485</strain>
    </source>
</reference>
<evidence type="ECO:0000256" key="1">
    <source>
        <dbReference type="ARBA" id="ARBA00004167"/>
    </source>
</evidence>
<dbReference type="Pfam" id="PF09803">
    <property type="entry name" value="Pet100"/>
    <property type="match status" value="1"/>
</dbReference>
<comment type="similarity">
    <text evidence="8">Belongs to the PET100 family.</text>
</comment>
<keyword evidence="4" id="KW-0809">Transit peptide</keyword>
<evidence type="ECO:0000256" key="7">
    <source>
        <dbReference type="ARBA" id="ARBA00023136"/>
    </source>
</evidence>
<dbReference type="PANTHER" id="PTHR33968">
    <property type="entry name" value="PROTEIN PET100 HOMOLOG, MITOCHONDRIAL"/>
    <property type="match status" value="1"/>
</dbReference>
<evidence type="ECO:0000313" key="10">
    <source>
        <dbReference type="Proteomes" id="UP001274830"/>
    </source>
</evidence>
<gene>
    <name evidence="9" type="ORF">LTR78_007253</name>
</gene>
<dbReference type="InterPro" id="IPR018625">
    <property type="entry name" value="Pet100"/>
</dbReference>
<keyword evidence="10" id="KW-1185">Reference proteome</keyword>
<dbReference type="GO" id="GO:0051082">
    <property type="term" value="F:unfolded protein binding"/>
    <property type="evidence" value="ECO:0007669"/>
    <property type="project" value="TreeGrafter"/>
</dbReference>
<evidence type="ECO:0000256" key="6">
    <source>
        <dbReference type="ARBA" id="ARBA00023128"/>
    </source>
</evidence>
<proteinExistence type="inferred from homology"/>
<comment type="subcellular location">
    <subcellularLocation>
        <location evidence="1">Membrane</location>
        <topology evidence="1">Single-pass membrane protein</topology>
    </subcellularLocation>
    <subcellularLocation>
        <location evidence="2">Mitochondrion membrane</location>
    </subcellularLocation>
</comment>
<keyword evidence="7" id="KW-0472">Membrane</keyword>
<organism evidence="9 10">
    <name type="scientific">Recurvomyces mirabilis</name>
    <dbReference type="NCBI Taxonomy" id="574656"/>
    <lineage>
        <taxon>Eukaryota</taxon>
        <taxon>Fungi</taxon>
        <taxon>Dikarya</taxon>
        <taxon>Ascomycota</taxon>
        <taxon>Pezizomycotina</taxon>
        <taxon>Dothideomycetes</taxon>
        <taxon>Dothideomycetidae</taxon>
        <taxon>Mycosphaerellales</taxon>
        <taxon>Teratosphaeriaceae</taxon>
        <taxon>Recurvomyces</taxon>
    </lineage>
</organism>